<keyword evidence="5" id="KW-1185">Reference proteome</keyword>
<dbReference type="Proteomes" id="UP001497457">
    <property type="component" value="Chromosome 7b"/>
</dbReference>
<protein>
    <submittedName>
        <fullName evidence="4">Uncharacterized protein</fullName>
    </submittedName>
</protein>
<comment type="similarity">
    <text evidence="1">Belongs to the UDP-glycosyltransferase family.</text>
</comment>
<dbReference type="InterPro" id="IPR002213">
    <property type="entry name" value="UDP_glucos_trans"/>
</dbReference>
<evidence type="ECO:0000256" key="1">
    <source>
        <dbReference type="ARBA" id="ARBA00009995"/>
    </source>
</evidence>
<dbReference type="Gene3D" id="3.40.50.2000">
    <property type="entry name" value="Glycogen Phosphorylase B"/>
    <property type="match status" value="2"/>
</dbReference>
<dbReference type="FunFam" id="3.40.50.2000:FF:000120">
    <property type="entry name" value="UDP-glycosyltransferase 76C1"/>
    <property type="match status" value="1"/>
</dbReference>
<name>A0ABC9FP24_9POAL</name>
<keyword evidence="3" id="KW-0808">Transferase</keyword>
<dbReference type="AlphaFoldDB" id="A0ABC9FP24"/>
<proteinExistence type="inferred from homology"/>
<accession>A0ABC9FP24</accession>
<evidence type="ECO:0000313" key="4">
    <source>
        <dbReference type="EMBL" id="CAL5079427.1"/>
    </source>
</evidence>
<evidence type="ECO:0000256" key="3">
    <source>
        <dbReference type="ARBA" id="ARBA00022679"/>
    </source>
</evidence>
<evidence type="ECO:0000313" key="5">
    <source>
        <dbReference type="Proteomes" id="UP001497457"/>
    </source>
</evidence>
<dbReference type="EMBL" id="OZ075117">
    <property type="protein sequence ID" value="CAL5079427.1"/>
    <property type="molecule type" value="Genomic_DNA"/>
</dbReference>
<sequence length="503" mass="54869">MALPIAHFEPHHRESEKEILHPSYSQLVTSPPPTRMAGARSRAAARVAVFPLPFQGHITPMLQLAGALHARGLAITVLHTAFNAPDPARHPEFSFAAVPDAISDAAAATEDGSMDRALAMNAAVEAPALAESVRDALASMLRAGEQEEEKEPRLACLVIDATLTAVQEAAAGLGVPTLVLHTCSAACFRLFRSYDMLYDKGYLPAQESNLLLPVKELPPLQVRDLFDPSKLPSKEIGLKLLNLANETTARSSGAIINTFEALEAQELETVRGELAEKGIPIFPIGPLHKLTSVDSVGTSLLKQDSTCIQWLDTQESGSVLYVSFGSVVHITQDEFTEVACGLANSGKPFLWVVRRGLVLGVEKPELPEGFESAVKGRGKVIEWAPQQEVLAHSAIGGFWTHSGWNSTLESVYEGVPMLSRPNFGDQLVTARYVEDRWKIGILLEGVLEREKIKRAITMLMEEKEGMETRQRAKNLKEKMRMCLESSGSSQQAVDKLVDHILSF</sequence>
<dbReference type="PANTHER" id="PTHR11926">
    <property type="entry name" value="GLUCOSYL/GLUCURONOSYL TRANSFERASES"/>
    <property type="match status" value="1"/>
</dbReference>
<dbReference type="CDD" id="cd03784">
    <property type="entry name" value="GT1_Gtf-like"/>
    <property type="match status" value="1"/>
</dbReference>
<dbReference type="PANTHER" id="PTHR11926:SF950">
    <property type="entry name" value="UDP-GLYCOSYLTRANSFERASE 76C1"/>
    <property type="match status" value="1"/>
</dbReference>
<dbReference type="GO" id="GO:0016757">
    <property type="term" value="F:glycosyltransferase activity"/>
    <property type="evidence" value="ECO:0007669"/>
    <property type="project" value="UniProtKB-KW"/>
</dbReference>
<evidence type="ECO:0000256" key="2">
    <source>
        <dbReference type="ARBA" id="ARBA00022676"/>
    </source>
</evidence>
<dbReference type="FunFam" id="3.40.50.2000:FF:000060">
    <property type="entry name" value="Glycosyltransferase"/>
    <property type="match status" value="1"/>
</dbReference>
<keyword evidence="2" id="KW-0328">Glycosyltransferase</keyword>
<reference evidence="4" key="1">
    <citation type="submission" date="2024-10" db="EMBL/GenBank/DDBJ databases">
        <authorList>
            <person name="Ryan C."/>
        </authorList>
    </citation>
    <scope>NUCLEOTIDE SEQUENCE [LARGE SCALE GENOMIC DNA]</scope>
</reference>
<dbReference type="Pfam" id="PF00201">
    <property type="entry name" value="UDPGT"/>
    <property type="match status" value="1"/>
</dbReference>
<gene>
    <name evidence="4" type="ORF">URODEC1_LOCUS107612</name>
</gene>
<organism evidence="4 5">
    <name type="scientific">Urochloa decumbens</name>
    <dbReference type="NCBI Taxonomy" id="240449"/>
    <lineage>
        <taxon>Eukaryota</taxon>
        <taxon>Viridiplantae</taxon>
        <taxon>Streptophyta</taxon>
        <taxon>Embryophyta</taxon>
        <taxon>Tracheophyta</taxon>
        <taxon>Spermatophyta</taxon>
        <taxon>Magnoliopsida</taxon>
        <taxon>Liliopsida</taxon>
        <taxon>Poales</taxon>
        <taxon>Poaceae</taxon>
        <taxon>PACMAD clade</taxon>
        <taxon>Panicoideae</taxon>
        <taxon>Panicodae</taxon>
        <taxon>Paniceae</taxon>
        <taxon>Melinidinae</taxon>
        <taxon>Urochloa</taxon>
    </lineage>
</organism>
<dbReference type="SUPFAM" id="SSF53756">
    <property type="entry name" value="UDP-Glycosyltransferase/glycogen phosphorylase"/>
    <property type="match status" value="1"/>
</dbReference>